<dbReference type="InterPro" id="IPR046849">
    <property type="entry name" value="E2_motif"/>
</dbReference>
<keyword evidence="6" id="KW-1185">Reference proteome</keyword>
<dbReference type="Pfam" id="PF13041">
    <property type="entry name" value="PPR_2"/>
    <property type="match status" value="1"/>
</dbReference>
<dbReference type="PROSITE" id="PS51375">
    <property type="entry name" value="PPR"/>
    <property type="match status" value="2"/>
</dbReference>
<keyword evidence="1" id="KW-0677">Repeat</keyword>
<protein>
    <submittedName>
        <fullName evidence="5">Pentatricopeptide repeat-containing protein</fullName>
    </submittedName>
</protein>
<dbReference type="InterPro" id="IPR046848">
    <property type="entry name" value="E_motif"/>
</dbReference>
<dbReference type="InterPro" id="IPR002885">
    <property type="entry name" value="PPR_rpt"/>
</dbReference>
<sequence length="614" mass="68671">MIVRTIIHLSRSGKSIISANRVLGAKASIIPGIHSHAHQVFDEISTTNSPDFNQLLTSYTRNNLPKEVLQLFLQTKHSERLIDCSTLSCILQSCRDLSDVGLGKQFHCICVKNGFDKVVGVANSLIGMYMKCGSIDDGRRVFDLKPDRNCVTWNTTLSGLMINGLGPEVLQLFVELRANGAKPTLLSYVAVMKLCGNLNQLLLGQQLHSCVIKEGFGTDGDSEGAVNLFKEMFMQRIKPNEYSLSSVIDASSSANAPTDLGKQLHAVTIKYKYLNSICVSSALVTMYAKKGSIESAQKVFDRQSNRDLVSWNSIICSYAQHGYGERALEIFRDMEKSGVEMDSVTFIGVLTGCVHAGLIEEGEKYFNSMVNVHHIKPTMEHYSCMVDLYSRAGKLSEASDLINRMPFPADARVWRTLLGACRMHRNIELGEIAAKNLISLEPDNPAAYVLLSNMYAGLGKWEERTKIRKMMDGRNVKKEAGCSWIQIRSTVHSFIASDTSHPMSSKIYEKLEEMMIQLKKEGYRPDTDLVLHNVGDEQKERILYRHSERLALALGLICTPRGMPLQIMKNLRVCADCHTVMKMVSAIEEREIVVRDTSRFHHFKAGSCSCGDYW</sequence>
<evidence type="ECO:0000256" key="2">
    <source>
        <dbReference type="ARBA" id="ARBA00022946"/>
    </source>
</evidence>
<evidence type="ECO:0000313" key="6">
    <source>
        <dbReference type="Proteomes" id="UP001140206"/>
    </source>
</evidence>
<dbReference type="AlphaFoldDB" id="A0AAV8H7U9"/>
<dbReference type="PANTHER" id="PTHR47926">
    <property type="entry name" value="PENTATRICOPEPTIDE REPEAT-CONTAINING PROTEIN"/>
    <property type="match status" value="1"/>
</dbReference>
<gene>
    <name evidence="5" type="ORF">LUZ62_023559</name>
</gene>
<dbReference type="Pfam" id="PF20430">
    <property type="entry name" value="Eplus_motif"/>
    <property type="match status" value="1"/>
</dbReference>
<dbReference type="EMBL" id="JAMFTS010000001">
    <property type="protein sequence ID" value="KAJ4810993.1"/>
    <property type="molecule type" value="Genomic_DNA"/>
</dbReference>
<dbReference type="FunFam" id="1.25.40.10:FF:000031">
    <property type="entry name" value="Pentatricopeptide repeat-containing protein mitochondrial"/>
    <property type="match status" value="1"/>
</dbReference>
<keyword evidence="2" id="KW-0809">Transit peptide</keyword>
<dbReference type="GO" id="GO:0003723">
    <property type="term" value="F:RNA binding"/>
    <property type="evidence" value="ECO:0007669"/>
    <property type="project" value="InterPro"/>
</dbReference>
<name>A0AAV8H7U9_9POAL</name>
<dbReference type="InterPro" id="IPR032867">
    <property type="entry name" value="DYW_dom"/>
</dbReference>
<evidence type="ECO:0000259" key="4">
    <source>
        <dbReference type="Pfam" id="PF14432"/>
    </source>
</evidence>
<dbReference type="SUPFAM" id="SSF48452">
    <property type="entry name" value="TPR-like"/>
    <property type="match status" value="1"/>
</dbReference>
<feature type="repeat" description="PPR" evidence="3">
    <location>
        <begin position="307"/>
        <end position="341"/>
    </location>
</feature>
<dbReference type="Proteomes" id="UP001140206">
    <property type="component" value="Chromosome 1"/>
</dbReference>
<dbReference type="PANTHER" id="PTHR47926:SF538">
    <property type="entry name" value="WHIM2 DOMAIN-CONTAINING PROTEIN"/>
    <property type="match status" value="1"/>
</dbReference>
<feature type="repeat" description="PPR" evidence="3">
    <location>
        <begin position="149"/>
        <end position="183"/>
    </location>
</feature>
<comment type="caution">
    <text evidence="5">The sequence shown here is derived from an EMBL/GenBank/DDBJ whole genome shotgun (WGS) entry which is preliminary data.</text>
</comment>
<evidence type="ECO:0000256" key="3">
    <source>
        <dbReference type="PROSITE-ProRule" id="PRU00708"/>
    </source>
</evidence>
<reference evidence="5" key="1">
    <citation type="submission" date="2022-08" db="EMBL/GenBank/DDBJ databases">
        <authorList>
            <person name="Marques A."/>
        </authorList>
    </citation>
    <scope>NUCLEOTIDE SEQUENCE</scope>
    <source>
        <strain evidence="5">RhyPub2mFocal</strain>
        <tissue evidence="5">Leaves</tissue>
    </source>
</reference>
<dbReference type="Pfam" id="PF20431">
    <property type="entry name" value="E_motif"/>
    <property type="match status" value="1"/>
</dbReference>
<evidence type="ECO:0000256" key="1">
    <source>
        <dbReference type="ARBA" id="ARBA00022737"/>
    </source>
</evidence>
<evidence type="ECO:0000313" key="5">
    <source>
        <dbReference type="EMBL" id="KAJ4810993.1"/>
    </source>
</evidence>
<feature type="domain" description="DYW" evidence="4">
    <location>
        <begin position="522"/>
        <end position="614"/>
    </location>
</feature>
<dbReference type="Gene3D" id="1.25.40.10">
    <property type="entry name" value="Tetratricopeptide repeat domain"/>
    <property type="match status" value="3"/>
</dbReference>
<accession>A0AAV8H7U9</accession>
<organism evidence="5 6">
    <name type="scientific">Rhynchospora pubera</name>
    <dbReference type="NCBI Taxonomy" id="906938"/>
    <lineage>
        <taxon>Eukaryota</taxon>
        <taxon>Viridiplantae</taxon>
        <taxon>Streptophyta</taxon>
        <taxon>Embryophyta</taxon>
        <taxon>Tracheophyta</taxon>
        <taxon>Spermatophyta</taxon>
        <taxon>Magnoliopsida</taxon>
        <taxon>Liliopsida</taxon>
        <taxon>Poales</taxon>
        <taxon>Cyperaceae</taxon>
        <taxon>Cyperoideae</taxon>
        <taxon>Rhynchosporeae</taxon>
        <taxon>Rhynchospora</taxon>
    </lineage>
</organism>
<dbReference type="FunFam" id="1.25.40.10:FF:000382">
    <property type="entry name" value="Pentatricopeptide repeat-containing protein"/>
    <property type="match status" value="1"/>
</dbReference>
<dbReference type="Pfam" id="PF01535">
    <property type="entry name" value="PPR"/>
    <property type="match status" value="4"/>
</dbReference>
<dbReference type="Pfam" id="PF14432">
    <property type="entry name" value="DYW_deaminase"/>
    <property type="match status" value="1"/>
</dbReference>
<dbReference type="FunFam" id="1.25.40.10:FF:000366">
    <property type="entry name" value="Pentatricopeptide (PPR) repeat-containing protein"/>
    <property type="match status" value="1"/>
</dbReference>
<dbReference type="GO" id="GO:0008270">
    <property type="term" value="F:zinc ion binding"/>
    <property type="evidence" value="ECO:0007669"/>
    <property type="project" value="InterPro"/>
</dbReference>
<dbReference type="InterPro" id="IPR046960">
    <property type="entry name" value="PPR_At4g14850-like_plant"/>
</dbReference>
<dbReference type="GO" id="GO:0009451">
    <property type="term" value="P:RNA modification"/>
    <property type="evidence" value="ECO:0007669"/>
    <property type="project" value="InterPro"/>
</dbReference>
<proteinExistence type="predicted"/>
<dbReference type="InterPro" id="IPR011990">
    <property type="entry name" value="TPR-like_helical_dom_sf"/>
</dbReference>
<dbReference type="NCBIfam" id="TIGR00756">
    <property type="entry name" value="PPR"/>
    <property type="match status" value="1"/>
</dbReference>
<dbReference type="Pfam" id="PF13812">
    <property type="entry name" value="PPR_3"/>
    <property type="match status" value="1"/>
</dbReference>